<dbReference type="GO" id="GO:0005886">
    <property type="term" value="C:plasma membrane"/>
    <property type="evidence" value="ECO:0007669"/>
    <property type="project" value="TreeGrafter"/>
</dbReference>
<sequence length="437" mass="49039">MASAETHYIRTWNASLFESSSHKWVYGHLNLSSSAISFKSSVGEGKNLDENSHSLYINFSNITSINKALSSLVFPAITIIIKDGNVVWLSSFENRNSTFLILQHFYQSSLHQTPITSAQSAMLRSSATAQKRTQFGTDLLQSIVNSQATLQKAAGNLVEQGQQLRNASFTIEELHDDLTVAERITGGLDSWLGRWALPPTQKMEDLILVTRNDIPDVFDLEVLYTPVTATKIGIQLIGVFRVAKEGITILDLKQKVVQYFKWSDISRIRVVSPWEIHVTRFLIGQPDLSYDILSMDMPKVLKKLNIFAARKMEYMNPPEKHHKPHFEHLSEQGAHRPNQTMTHSDSNGETTPTFGYASCIDGADSHLQQQEQAQQELITDSEVLELSAALSDLKNLALDIQIEQGSQLETIDRLTDSVTRGSDRLKVMNLKIDKLAK</sequence>
<evidence type="ECO:0000313" key="7">
    <source>
        <dbReference type="EMBL" id="CEK69921.1"/>
    </source>
</evidence>
<feature type="compositionally biased region" description="Polar residues" evidence="5">
    <location>
        <begin position="337"/>
        <end position="353"/>
    </location>
</feature>
<feature type="domain" description="T-SNARE coiled-coil homology" evidence="6">
    <location>
        <begin position="373"/>
        <end position="435"/>
    </location>
</feature>
<dbReference type="InterPro" id="IPR000727">
    <property type="entry name" value="T_SNARE_dom"/>
</dbReference>
<dbReference type="InterPro" id="IPR011993">
    <property type="entry name" value="PH-like_dom_sf"/>
</dbReference>
<dbReference type="SUPFAM" id="SSF58038">
    <property type="entry name" value="SNARE fusion complex"/>
    <property type="match status" value="2"/>
</dbReference>
<comment type="similarity">
    <text evidence="2">Belongs to the SVAP1 family.</text>
</comment>
<evidence type="ECO:0000256" key="5">
    <source>
        <dbReference type="SAM" id="MobiDB-lite"/>
    </source>
</evidence>
<dbReference type="PANTHER" id="PTHR19305:SF1">
    <property type="entry name" value="SYNAPTOSOMAL-ASSOCIATED PROTEIN 47"/>
    <property type="match status" value="1"/>
</dbReference>
<dbReference type="GO" id="GO:0016082">
    <property type="term" value="P:synaptic vesicle priming"/>
    <property type="evidence" value="ECO:0007669"/>
    <property type="project" value="TreeGrafter"/>
</dbReference>
<reference evidence="7" key="1">
    <citation type="submission" date="2014-12" db="EMBL/GenBank/DDBJ databases">
        <title>Insight into the proteome of Arion vulgaris.</title>
        <authorList>
            <person name="Aradska J."/>
            <person name="Bulat T."/>
            <person name="Smidak R."/>
            <person name="Sarate P."/>
            <person name="Gangsoo J."/>
            <person name="Sialana F."/>
            <person name="Bilban M."/>
            <person name="Lubec G."/>
        </authorList>
    </citation>
    <scope>NUCLEOTIDE SEQUENCE</scope>
    <source>
        <tissue evidence="7">Skin</tissue>
    </source>
</reference>
<evidence type="ECO:0000256" key="3">
    <source>
        <dbReference type="ARBA" id="ARBA00024443"/>
    </source>
</evidence>
<evidence type="ECO:0000259" key="6">
    <source>
        <dbReference type="PROSITE" id="PS50192"/>
    </source>
</evidence>
<name>A0A0B6ZQ09_9EUPU</name>
<evidence type="ECO:0000256" key="2">
    <source>
        <dbReference type="ARBA" id="ARBA00024354"/>
    </source>
</evidence>
<dbReference type="EMBL" id="HACG01023056">
    <property type="protein sequence ID" value="CEK69921.1"/>
    <property type="molecule type" value="Transcribed_RNA"/>
</dbReference>
<protein>
    <recommendedName>
        <fullName evidence="3">Synaptosomal-associated protein 47</fullName>
    </recommendedName>
    <alternativeName>
        <fullName evidence="4">Synaptosomal-associated 47 kDa protein</fullName>
    </alternativeName>
</protein>
<dbReference type="GO" id="GO:0098793">
    <property type="term" value="C:presynapse"/>
    <property type="evidence" value="ECO:0007669"/>
    <property type="project" value="GOC"/>
</dbReference>
<dbReference type="GO" id="GO:0019905">
    <property type="term" value="F:syntaxin binding"/>
    <property type="evidence" value="ECO:0007669"/>
    <property type="project" value="TreeGrafter"/>
</dbReference>
<dbReference type="GO" id="GO:0031201">
    <property type="term" value="C:SNARE complex"/>
    <property type="evidence" value="ECO:0007669"/>
    <property type="project" value="TreeGrafter"/>
</dbReference>
<dbReference type="AlphaFoldDB" id="A0A0B6ZQ09"/>
<dbReference type="GO" id="GO:0005484">
    <property type="term" value="F:SNAP receptor activity"/>
    <property type="evidence" value="ECO:0007669"/>
    <property type="project" value="TreeGrafter"/>
</dbReference>
<dbReference type="PROSITE" id="PS50192">
    <property type="entry name" value="T_SNARE"/>
    <property type="match status" value="1"/>
</dbReference>
<dbReference type="Gene3D" id="2.30.29.30">
    <property type="entry name" value="Pleckstrin-homology domain (PH domain)/Phosphotyrosine-binding domain (PTB)"/>
    <property type="match status" value="1"/>
</dbReference>
<feature type="region of interest" description="Disordered" evidence="5">
    <location>
        <begin position="332"/>
        <end position="355"/>
    </location>
</feature>
<proteinExistence type="inferred from homology"/>
<evidence type="ECO:0000256" key="4">
    <source>
        <dbReference type="ARBA" id="ARBA00032027"/>
    </source>
</evidence>
<dbReference type="Gene3D" id="1.20.5.110">
    <property type="match status" value="1"/>
</dbReference>
<dbReference type="PANTHER" id="PTHR19305">
    <property type="entry name" value="SYNAPTOSOMAL ASSOCIATED PROTEIN"/>
    <property type="match status" value="1"/>
</dbReference>
<keyword evidence="1" id="KW-0677">Repeat</keyword>
<accession>A0A0B6ZQ09</accession>
<gene>
    <name evidence="7" type="primary">ORF72128</name>
</gene>
<dbReference type="GO" id="GO:0031629">
    <property type="term" value="P:synaptic vesicle fusion to presynaptic active zone membrane"/>
    <property type="evidence" value="ECO:0007669"/>
    <property type="project" value="TreeGrafter"/>
</dbReference>
<organism evidence="7">
    <name type="scientific">Arion vulgaris</name>
    <dbReference type="NCBI Taxonomy" id="1028688"/>
    <lineage>
        <taxon>Eukaryota</taxon>
        <taxon>Metazoa</taxon>
        <taxon>Spiralia</taxon>
        <taxon>Lophotrochozoa</taxon>
        <taxon>Mollusca</taxon>
        <taxon>Gastropoda</taxon>
        <taxon>Heterobranchia</taxon>
        <taxon>Euthyneura</taxon>
        <taxon>Panpulmonata</taxon>
        <taxon>Eupulmonata</taxon>
        <taxon>Stylommatophora</taxon>
        <taxon>Helicina</taxon>
        <taxon>Arionoidea</taxon>
        <taxon>Arionidae</taxon>
        <taxon>Arion</taxon>
    </lineage>
</organism>
<evidence type="ECO:0000256" key="1">
    <source>
        <dbReference type="ARBA" id="ARBA00022737"/>
    </source>
</evidence>